<name>A0ABP3XTK1_9FLAO</name>
<feature type="domain" description="CMP/dCMP-type deaminase" evidence="1">
    <location>
        <begin position="4"/>
        <end position="117"/>
    </location>
</feature>
<sequence>MIRRSHEDYMRMAISLAYEGKQAIGGAPFGAVVVLNDDVISAAYNQVNIQNNCLLHAETYAIQQACKRLRSKDLSQCILYTSCEPCMMCLGASYWAGFKKIYFGASAGDAKKAGYQYANMYYNSTEEKRREEFNLHQLLRDEALQVWGND</sequence>
<dbReference type="RefSeq" id="WP_343764305.1">
    <property type="nucleotide sequence ID" value="NZ_BAAAFG010000005.1"/>
</dbReference>
<protein>
    <submittedName>
        <fullName evidence="2">Nucleoside deaminase</fullName>
    </submittedName>
</protein>
<dbReference type="PROSITE" id="PS51747">
    <property type="entry name" value="CYT_DCMP_DEAMINASES_2"/>
    <property type="match status" value="1"/>
</dbReference>
<evidence type="ECO:0000313" key="3">
    <source>
        <dbReference type="Proteomes" id="UP001500507"/>
    </source>
</evidence>
<dbReference type="InterPro" id="IPR016193">
    <property type="entry name" value="Cytidine_deaminase-like"/>
</dbReference>
<dbReference type="SUPFAM" id="SSF53927">
    <property type="entry name" value="Cytidine deaminase-like"/>
    <property type="match status" value="1"/>
</dbReference>
<keyword evidence="3" id="KW-1185">Reference proteome</keyword>
<dbReference type="PANTHER" id="PTHR11079">
    <property type="entry name" value="CYTOSINE DEAMINASE FAMILY MEMBER"/>
    <property type="match status" value="1"/>
</dbReference>
<gene>
    <name evidence="2" type="ORF">GCM10009117_08400</name>
</gene>
<dbReference type="Proteomes" id="UP001500507">
    <property type="component" value="Unassembled WGS sequence"/>
</dbReference>
<organism evidence="2 3">
    <name type="scientific">Gangjinia marincola</name>
    <dbReference type="NCBI Taxonomy" id="578463"/>
    <lineage>
        <taxon>Bacteria</taxon>
        <taxon>Pseudomonadati</taxon>
        <taxon>Bacteroidota</taxon>
        <taxon>Flavobacteriia</taxon>
        <taxon>Flavobacteriales</taxon>
        <taxon>Flavobacteriaceae</taxon>
        <taxon>Gangjinia</taxon>
    </lineage>
</organism>
<dbReference type="InterPro" id="IPR002125">
    <property type="entry name" value="CMP_dCMP_dom"/>
</dbReference>
<dbReference type="PANTHER" id="PTHR11079:SF161">
    <property type="entry name" value="CMP_DCMP-TYPE DEAMINASE DOMAIN-CONTAINING PROTEIN"/>
    <property type="match status" value="1"/>
</dbReference>
<comment type="caution">
    <text evidence="2">The sequence shown here is derived from an EMBL/GenBank/DDBJ whole genome shotgun (WGS) entry which is preliminary data.</text>
</comment>
<evidence type="ECO:0000313" key="2">
    <source>
        <dbReference type="EMBL" id="GAA0871694.1"/>
    </source>
</evidence>
<accession>A0ABP3XTK1</accession>
<dbReference type="Gene3D" id="3.40.140.10">
    <property type="entry name" value="Cytidine Deaminase, domain 2"/>
    <property type="match status" value="1"/>
</dbReference>
<evidence type="ECO:0000259" key="1">
    <source>
        <dbReference type="PROSITE" id="PS51747"/>
    </source>
</evidence>
<dbReference type="EMBL" id="BAAAFG010000005">
    <property type="protein sequence ID" value="GAA0871694.1"/>
    <property type="molecule type" value="Genomic_DNA"/>
</dbReference>
<dbReference type="CDD" id="cd01285">
    <property type="entry name" value="nucleoside_deaminase"/>
    <property type="match status" value="1"/>
</dbReference>
<dbReference type="Pfam" id="PF00383">
    <property type="entry name" value="dCMP_cyt_deam_1"/>
    <property type="match status" value="1"/>
</dbReference>
<proteinExistence type="predicted"/>
<reference evidence="3" key="1">
    <citation type="journal article" date="2019" name="Int. J. Syst. Evol. Microbiol.">
        <title>The Global Catalogue of Microorganisms (GCM) 10K type strain sequencing project: providing services to taxonomists for standard genome sequencing and annotation.</title>
        <authorList>
            <consortium name="The Broad Institute Genomics Platform"/>
            <consortium name="The Broad Institute Genome Sequencing Center for Infectious Disease"/>
            <person name="Wu L."/>
            <person name="Ma J."/>
        </authorList>
    </citation>
    <scope>NUCLEOTIDE SEQUENCE [LARGE SCALE GENOMIC DNA]</scope>
    <source>
        <strain evidence="3">JCM 16082</strain>
    </source>
</reference>